<feature type="domain" description="BHLH" evidence="6">
    <location>
        <begin position="207"/>
        <end position="260"/>
    </location>
</feature>
<evidence type="ECO:0000313" key="8">
    <source>
        <dbReference type="Proteomes" id="UP001346149"/>
    </source>
</evidence>
<organism evidence="7 8">
    <name type="scientific">Trapa natans</name>
    <name type="common">Water chestnut</name>
    <dbReference type="NCBI Taxonomy" id="22666"/>
    <lineage>
        <taxon>Eukaryota</taxon>
        <taxon>Viridiplantae</taxon>
        <taxon>Streptophyta</taxon>
        <taxon>Embryophyta</taxon>
        <taxon>Tracheophyta</taxon>
        <taxon>Spermatophyta</taxon>
        <taxon>Magnoliopsida</taxon>
        <taxon>eudicotyledons</taxon>
        <taxon>Gunneridae</taxon>
        <taxon>Pentapetalae</taxon>
        <taxon>rosids</taxon>
        <taxon>malvids</taxon>
        <taxon>Myrtales</taxon>
        <taxon>Lythraceae</taxon>
        <taxon>Trapa</taxon>
    </lineage>
</organism>
<name>A0AAN7R2G1_TRANT</name>
<evidence type="ECO:0000256" key="1">
    <source>
        <dbReference type="ARBA" id="ARBA00004123"/>
    </source>
</evidence>
<keyword evidence="4" id="KW-0539">Nucleus</keyword>
<dbReference type="GO" id="GO:0000981">
    <property type="term" value="F:DNA-binding transcription factor activity, RNA polymerase II-specific"/>
    <property type="evidence" value="ECO:0007669"/>
    <property type="project" value="TreeGrafter"/>
</dbReference>
<dbReference type="SUPFAM" id="SSF47459">
    <property type="entry name" value="HLH, helix-loop-helix DNA-binding domain"/>
    <property type="match status" value="1"/>
</dbReference>
<sequence>MVDPLRVQSQALITWQGISRSCKSSMSSSPPRGIIPTHEETSPFLNPSSIEDLGDLWPLLDDQENLVAQSGPSNTIVDGQAVVTDDMPCMFPHEHGSDPVPTLNNDMNGGQLLERQNTMLLAESSILRQELLFAETADDDDELMYREESAGCPARPPSNDHDNEKGNGKAQSSPKSRGTEERPSRRTRTGGEEPDKQQMDCEESSVVKKQDHNAKERVRRMKLNASYLALGELLPPSRRSKKRWSAPMIIDRVVEYIPELRQEIEDLTVKKERMLEHKAEAASCSSAAGAGCSDQLESSSPITVSVHNVRSGEELIVQICAKRKRRRREDPGEDDGIVSLLSNFEAEGISVLTASMLDVGEDQACYHLHIQMNGCSPYGNDHAAILKGKVISWLTGPPR</sequence>
<keyword evidence="2" id="KW-0805">Transcription regulation</keyword>
<comment type="caution">
    <text evidence="7">The sequence shown here is derived from an EMBL/GenBank/DDBJ whole genome shotgun (WGS) entry which is preliminary data.</text>
</comment>
<dbReference type="Gene3D" id="4.10.280.10">
    <property type="entry name" value="Helix-loop-helix DNA-binding domain"/>
    <property type="match status" value="1"/>
</dbReference>
<dbReference type="InterPro" id="IPR011598">
    <property type="entry name" value="bHLH_dom"/>
</dbReference>
<evidence type="ECO:0000256" key="2">
    <source>
        <dbReference type="ARBA" id="ARBA00023015"/>
    </source>
</evidence>
<dbReference type="GO" id="GO:0090575">
    <property type="term" value="C:RNA polymerase II transcription regulator complex"/>
    <property type="evidence" value="ECO:0007669"/>
    <property type="project" value="TreeGrafter"/>
</dbReference>
<reference evidence="7 8" key="1">
    <citation type="journal article" date="2023" name="Hortic Res">
        <title>Pangenome of water caltrop reveals structural variations and asymmetric subgenome divergence after allopolyploidization.</title>
        <authorList>
            <person name="Zhang X."/>
            <person name="Chen Y."/>
            <person name="Wang L."/>
            <person name="Yuan Y."/>
            <person name="Fang M."/>
            <person name="Shi L."/>
            <person name="Lu R."/>
            <person name="Comes H.P."/>
            <person name="Ma Y."/>
            <person name="Chen Y."/>
            <person name="Huang G."/>
            <person name="Zhou Y."/>
            <person name="Zheng Z."/>
            <person name="Qiu Y."/>
        </authorList>
    </citation>
    <scope>NUCLEOTIDE SEQUENCE [LARGE SCALE GENOMIC DNA]</scope>
    <source>
        <strain evidence="7">F231</strain>
    </source>
</reference>
<dbReference type="Pfam" id="PF00010">
    <property type="entry name" value="HLH"/>
    <property type="match status" value="1"/>
</dbReference>
<accession>A0AAN7R2G1</accession>
<feature type="compositionally biased region" description="Basic and acidic residues" evidence="5">
    <location>
        <begin position="177"/>
        <end position="216"/>
    </location>
</feature>
<evidence type="ECO:0000256" key="3">
    <source>
        <dbReference type="ARBA" id="ARBA00023163"/>
    </source>
</evidence>
<dbReference type="Proteomes" id="UP001346149">
    <property type="component" value="Unassembled WGS sequence"/>
</dbReference>
<dbReference type="AlphaFoldDB" id="A0AAN7R2G1"/>
<dbReference type="GO" id="GO:0046983">
    <property type="term" value="F:protein dimerization activity"/>
    <property type="evidence" value="ECO:0007669"/>
    <property type="project" value="InterPro"/>
</dbReference>
<comment type="subcellular location">
    <subcellularLocation>
        <location evidence="1">Nucleus</location>
    </subcellularLocation>
</comment>
<feature type="region of interest" description="Disordered" evidence="5">
    <location>
        <begin position="147"/>
        <end position="217"/>
    </location>
</feature>
<dbReference type="GO" id="GO:0000977">
    <property type="term" value="F:RNA polymerase II transcription regulatory region sequence-specific DNA binding"/>
    <property type="evidence" value="ECO:0007669"/>
    <property type="project" value="TreeGrafter"/>
</dbReference>
<evidence type="ECO:0000256" key="4">
    <source>
        <dbReference type="ARBA" id="ARBA00023242"/>
    </source>
</evidence>
<dbReference type="PANTHER" id="PTHR13935:SF104">
    <property type="entry name" value="TRANSCRIPTION FACTOR BHLH160"/>
    <property type="match status" value="1"/>
</dbReference>
<evidence type="ECO:0000256" key="5">
    <source>
        <dbReference type="SAM" id="MobiDB-lite"/>
    </source>
</evidence>
<dbReference type="InterPro" id="IPR015660">
    <property type="entry name" value="MASH1/Ascl1a-like"/>
</dbReference>
<gene>
    <name evidence="7" type="ORF">SAY86_019184</name>
</gene>
<dbReference type="SMART" id="SM00353">
    <property type="entry name" value="HLH"/>
    <property type="match status" value="1"/>
</dbReference>
<evidence type="ECO:0000259" key="6">
    <source>
        <dbReference type="PROSITE" id="PS50888"/>
    </source>
</evidence>
<protein>
    <recommendedName>
        <fullName evidence="6">BHLH domain-containing protein</fullName>
    </recommendedName>
</protein>
<feature type="compositionally biased region" description="Basic and acidic residues" evidence="5">
    <location>
        <begin position="158"/>
        <end position="167"/>
    </location>
</feature>
<dbReference type="EMBL" id="JAXQNO010000014">
    <property type="protein sequence ID" value="KAK4784816.1"/>
    <property type="molecule type" value="Genomic_DNA"/>
</dbReference>
<evidence type="ECO:0000313" key="7">
    <source>
        <dbReference type="EMBL" id="KAK4784816.1"/>
    </source>
</evidence>
<dbReference type="InterPro" id="IPR036638">
    <property type="entry name" value="HLH_DNA-bd_sf"/>
</dbReference>
<keyword evidence="8" id="KW-1185">Reference proteome</keyword>
<proteinExistence type="predicted"/>
<dbReference type="PROSITE" id="PS50888">
    <property type="entry name" value="BHLH"/>
    <property type="match status" value="1"/>
</dbReference>
<dbReference type="PANTHER" id="PTHR13935">
    <property type="entry name" value="ACHAETE-SCUTE TRANSCRIPTION FACTOR-RELATED"/>
    <property type="match status" value="1"/>
</dbReference>
<keyword evidence="3" id="KW-0804">Transcription</keyword>